<dbReference type="InterPro" id="IPR013783">
    <property type="entry name" value="Ig-like_fold"/>
</dbReference>
<feature type="signal peptide" evidence="1">
    <location>
        <begin position="1"/>
        <end position="27"/>
    </location>
</feature>
<evidence type="ECO:0000313" key="3">
    <source>
        <dbReference type="EMBL" id="TXK33853.1"/>
    </source>
</evidence>
<protein>
    <submittedName>
        <fullName evidence="3">T9SS type B sorting domain-containing protein</fullName>
    </submittedName>
</protein>
<dbReference type="InterPro" id="IPR044023">
    <property type="entry name" value="Ig_7"/>
</dbReference>
<dbReference type="InterPro" id="IPR026341">
    <property type="entry name" value="T9SS_type_B"/>
</dbReference>
<dbReference type="Gene3D" id="2.60.40.2700">
    <property type="match status" value="1"/>
</dbReference>
<sequence length="2085" mass="220067">MKPKQKAGMLSLLLTLFVIVCNTELMAQTNCEQKPDASIKNPNYNFTYCTSNSSTATFTMAIENASTTKATNATYQINWGDGNTSTFGKNFDKTSHVYRLAGLYNLVLTVTSDDGCVQTKTEQVFFGSNPGIGLSNAGNTTDCAPATYRFDINSFERNSPHTVYTFFFNDGTPTLSLTHAELLARPYIDHTFNESSHDKPGGFTLSATASNPCSNVSATWTGIRISKGPVADIGLASKTGCVNQPITINDVSNSGYDASLNLSTHKTEWSIEPATGWYIQSGNVHAKKPVVVFTEPGQYLIKLAVSPEDPNSSCTGSTKEMAITITSPPTAKFTLNQQPDTGCTPATITVTDASEGENITRTWAVTKADGTAATGWSFAGGTTANSVEPRFSFTNAGNYNISLTVSNGCAPNGMQTVPVTVKGKPLATLPPAPAPYCGTTSLAFSPDNAKHTPVYNANFGTITGYKWEVKTLTGSGVASFDDNSSSSQYPTISFPAATNMQTVYEVWAYALNECGESAAPAKQRITINPTPELVITAAKPELCIGEETTLTVSGATSYKWQAAAGLTATTGNKVTVKPTVTTTYTVRGTNSATGCSSTKTFTVIVKPLPTVTVSSATQAICLGQATATLTASGATTYTWQPTTGLNATTGAEVMASPAVTTTYTVTGYDESTGCSNTATVTVTVKPLPQVEAGPNLIVCDNPEPVQLKGQPAGGTWSGPHVADNTFLPAGKGEFTLRYTYTDASGCTNFDELTVSVREALIAEAEDDKEVCLNSGSFAMQATPAGGLWSGSEHVTKDGTFTPGRAGTYTLTYTYYTGTCFTTDQTTITVKPLPAVPAIVSATICYGASTTLEAKNPEGTVVWYNEAGKQLYSGNSFPTGPLTENTKYLAETHAENGCASSRQEVMVVVRPQTPAPQVEPVFLCGPGTANLIAIGTAEQYNWYSSDGTFLHTSKAGKEYTPAVSATTIFVVEGLIAGCAGPRTEVQVTVLPVITENTISEPHTICAGQTPDSLTGSQPEGGNGTFTYRWESSLSEKSGYAVISGATAESYAPAALSRSTYFRRVAVSAACTDYSEPVLVSVTPIITNNVLITGNSSICAGSEAPELKGELPAGGNGRYEYLWESSTSGKVDGFEPVAGTFEPVAGRNNEQNYSPGVLTQTTWFRRIVKSGTCESKISEQIIKITVDQPIASNTVAGDSEVCAVSGATITLTGSQPTGGNGNYRYDWQVSTDGNNFKIAPGQNHNPNYTPSFYNQILWYRRVVSAGACEASISQPVKVLPALTNNIVSQSQTICMGDVFQPLTATSPAGGSGNYTFLWESSSTGQETDYKPAAGENTSANYAAPTPLEGTMFFRRVVVSDPCARHASAAVKITVQPKIAGNMLTSSAQTICAGEAPSLLAGPKPTGGDNTFTYLWESSLDGTTFTAAAGSNTNINYQSPALEKTTWFRRRAASGQCSDVSEAVKVDVNQAITENSVSEQQVICFSTVPAPLIGSQPKGSVGDFTYQWQYATDNQNGPFTDIAGATAKDFAPAALTTTTWFRRVVRSGACSRVSEAVRITVSPDIARNTVAFAQNIYAGQKPSALTGSQPTGGSGKYTYAWESSTEGADTGFAPVSGTRNDMHYAPQALTATTWFRRTVTSGGCVDISPAIKISVIPDVTSNTVQASQTICYGNKPTMLTGTTPGGGEGNYLFLWQASTKGATVGFVTAQGANAGKDYAPAALTQNTWFRRVVISGPFTDTSAAVLISVKPAMANNKISSSQTICYGTAPTRLTGSMPTGGSGSYTYLWESSTTSPTNGFTTAAGNNTGADYAPGELTRNTWYRRVVSSESCDKLISDVVAITINQLPKAPTADQVGICFNTSTELRAKGTGGKLEWFTTATGGSPIHTGSNFETPVLTSSTTYYVQEVTLSCAGERKAVTVTVTSPTADAGPDVIFVKGRNATLKASGGTSYSWSPAIGLNDPTSASPVASPEVTTTYTVTVKTKEGCVSTDEVVVTVLPAVDIPNTFTPNSDGINDFWEIPHLTQYTNCQVQVFNQWGTLVYTSEGYKTPWDGRFHGQDLPMATYYYIIRLDATEKPLSGSVSIVK</sequence>
<keyword evidence="4" id="KW-1185">Reference proteome</keyword>
<dbReference type="NCBIfam" id="TIGR04131">
    <property type="entry name" value="Bac_Flav_CTERM"/>
    <property type="match status" value="1"/>
</dbReference>
<name>A0A5C8JA50_9BACT</name>
<evidence type="ECO:0000259" key="2">
    <source>
        <dbReference type="PROSITE" id="PS50093"/>
    </source>
</evidence>
<dbReference type="Pfam" id="PF19081">
    <property type="entry name" value="Ig_7"/>
    <property type="match status" value="2"/>
</dbReference>
<feature type="chain" id="PRO_5022720366" evidence="1">
    <location>
        <begin position="28"/>
        <end position="2085"/>
    </location>
</feature>
<dbReference type="EMBL" id="VRTY01000085">
    <property type="protein sequence ID" value="TXK33853.1"/>
    <property type="molecule type" value="Genomic_DNA"/>
</dbReference>
<dbReference type="Gene3D" id="2.60.40.10">
    <property type="entry name" value="Immunoglobulins"/>
    <property type="match status" value="4"/>
</dbReference>
<dbReference type="InterPro" id="IPR022409">
    <property type="entry name" value="PKD/Chitinase_dom"/>
</dbReference>
<dbReference type="PROSITE" id="PS50093">
    <property type="entry name" value="PKD"/>
    <property type="match status" value="2"/>
</dbReference>
<dbReference type="Proteomes" id="UP000321926">
    <property type="component" value="Unassembled WGS sequence"/>
</dbReference>
<dbReference type="InterPro" id="IPR000601">
    <property type="entry name" value="PKD_dom"/>
</dbReference>
<dbReference type="CDD" id="cd00146">
    <property type="entry name" value="PKD"/>
    <property type="match status" value="2"/>
</dbReference>
<accession>A0A5C8JA50</accession>
<reference evidence="3 4" key="1">
    <citation type="submission" date="2019-08" db="EMBL/GenBank/DDBJ databases">
        <authorList>
            <person name="Shi S."/>
        </authorList>
    </citation>
    <scope>NUCLEOTIDE SEQUENCE [LARGE SCALE GENOMIC DNA]</scope>
    <source>
        <strain evidence="3 4">GY10130</strain>
    </source>
</reference>
<proteinExistence type="predicted"/>
<dbReference type="Pfam" id="PF18911">
    <property type="entry name" value="PKD_4"/>
    <property type="match status" value="1"/>
</dbReference>
<feature type="domain" description="PKD" evidence="2">
    <location>
        <begin position="376"/>
        <end position="421"/>
    </location>
</feature>
<dbReference type="InterPro" id="IPR035986">
    <property type="entry name" value="PKD_dom_sf"/>
</dbReference>
<dbReference type="OrthoDB" id="7794186at2"/>
<dbReference type="SMART" id="SM00089">
    <property type="entry name" value="PKD"/>
    <property type="match status" value="4"/>
</dbReference>
<keyword evidence="1" id="KW-0732">Signal</keyword>
<dbReference type="SUPFAM" id="SSF49299">
    <property type="entry name" value="PKD domain"/>
    <property type="match status" value="3"/>
</dbReference>
<evidence type="ECO:0000256" key="1">
    <source>
        <dbReference type="SAM" id="SignalP"/>
    </source>
</evidence>
<comment type="caution">
    <text evidence="3">The sequence shown here is derived from an EMBL/GenBank/DDBJ whole genome shotgun (WGS) entry which is preliminary data.</text>
</comment>
<dbReference type="Pfam" id="PF13585">
    <property type="entry name" value="CHU_C"/>
    <property type="match status" value="1"/>
</dbReference>
<organism evidence="3 4">
    <name type="scientific">Pontibacter qinzhouensis</name>
    <dbReference type="NCBI Taxonomy" id="2603253"/>
    <lineage>
        <taxon>Bacteria</taxon>
        <taxon>Pseudomonadati</taxon>
        <taxon>Bacteroidota</taxon>
        <taxon>Cytophagia</taxon>
        <taxon>Cytophagales</taxon>
        <taxon>Hymenobacteraceae</taxon>
        <taxon>Pontibacter</taxon>
    </lineage>
</organism>
<evidence type="ECO:0000313" key="4">
    <source>
        <dbReference type="Proteomes" id="UP000321926"/>
    </source>
</evidence>
<feature type="domain" description="PKD" evidence="2">
    <location>
        <begin position="45"/>
        <end position="124"/>
    </location>
</feature>
<gene>
    <name evidence="3" type="ORF">FVR03_18385</name>
</gene>